<name>A0A6C0CAI0_9ZZZZ</name>
<dbReference type="EMBL" id="MN739369">
    <property type="protein sequence ID" value="QHT01343.1"/>
    <property type="molecule type" value="Genomic_DNA"/>
</dbReference>
<sequence>MFDSLSKVTCNYCCKNQTFARKLHVKFDDSSKVTCNIAAKIKYLLKNCIGFLIVHQMFCKTKYLLKDFMRCLIVH</sequence>
<organism evidence="1">
    <name type="scientific">viral metagenome</name>
    <dbReference type="NCBI Taxonomy" id="1070528"/>
    <lineage>
        <taxon>unclassified sequences</taxon>
        <taxon>metagenomes</taxon>
        <taxon>organismal metagenomes</taxon>
    </lineage>
</organism>
<protein>
    <submittedName>
        <fullName evidence="1">Uncharacterized protein</fullName>
    </submittedName>
</protein>
<dbReference type="AlphaFoldDB" id="A0A6C0CAI0"/>
<evidence type="ECO:0000313" key="1">
    <source>
        <dbReference type="EMBL" id="QHT01343.1"/>
    </source>
</evidence>
<reference evidence="1" key="1">
    <citation type="journal article" date="2020" name="Nature">
        <title>Giant virus diversity and host interactions through global metagenomics.</title>
        <authorList>
            <person name="Schulz F."/>
            <person name="Roux S."/>
            <person name="Paez-Espino D."/>
            <person name="Jungbluth S."/>
            <person name="Walsh D.A."/>
            <person name="Denef V.J."/>
            <person name="McMahon K.D."/>
            <person name="Konstantinidis K.T."/>
            <person name="Eloe-Fadrosh E.A."/>
            <person name="Kyrpides N.C."/>
            <person name="Woyke T."/>
        </authorList>
    </citation>
    <scope>NUCLEOTIDE SEQUENCE</scope>
    <source>
        <strain evidence="1">GVMAG-M-3300020192-26</strain>
    </source>
</reference>
<accession>A0A6C0CAI0</accession>
<proteinExistence type="predicted"/>